<evidence type="ECO:0000256" key="7">
    <source>
        <dbReference type="ARBA" id="ARBA00023242"/>
    </source>
</evidence>
<dbReference type="GO" id="GO:0030687">
    <property type="term" value="C:preribosome, large subunit precursor"/>
    <property type="evidence" value="ECO:0007669"/>
    <property type="project" value="TreeGrafter"/>
</dbReference>
<name>V4CP41_LOTGI</name>
<dbReference type="GO" id="GO:0000466">
    <property type="term" value="P:maturation of 5.8S rRNA from tricistronic rRNA transcript (SSU-rRNA, 5.8S rRNA, LSU-rRNA)"/>
    <property type="evidence" value="ECO:0007669"/>
    <property type="project" value="TreeGrafter"/>
</dbReference>
<evidence type="ECO:0000256" key="2">
    <source>
        <dbReference type="ARBA" id="ARBA00022517"/>
    </source>
</evidence>
<dbReference type="OrthoDB" id="289250at2759"/>
<dbReference type="InterPro" id="IPR029063">
    <property type="entry name" value="SAM-dependent_MTases_sf"/>
</dbReference>
<evidence type="ECO:0000256" key="3">
    <source>
        <dbReference type="ARBA" id="ARBA00022552"/>
    </source>
</evidence>
<dbReference type="OMA" id="QDQETKP"/>
<dbReference type="RefSeq" id="XP_009045131.1">
    <property type="nucleotide sequence ID" value="XM_009046883.1"/>
</dbReference>
<feature type="region of interest" description="Disordered" evidence="8">
    <location>
        <begin position="316"/>
        <end position="387"/>
    </location>
</feature>
<dbReference type="Proteomes" id="UP000030746">
    <property type="component" value="Unassembled WGS sequence"/>
</dbReference>
<dbReference type="FunFam" id="3.40.50.150:FF:000004">
    <property type="entry name" value="AdoMet-dependent rRNA methyltransferase SPB1"/>
    <property type="match status" value="1"/>
</dbReference>
<dbReference type="HOGENOM" id="CLU_009422_0_1_1"/>
<dbReference type="InterPro" id="IPR015507">
    <property type="entry name" value="rRNA-MeTfrase_E"/>
</dbReference>
<feature type="domain" description="DUF3381" evidence="10">
    <location>
        <begin position="233"/>
        <end position="384"/>
    </location>
</feature>
<keyword evidence="12" id="KW-1185">Reference proteome</keyword>
<dbReference type="InterPro" id="IPR002877">
    <property type="entry name" value="RNA_MeTrfase_FtsJ_dom"/>
</dbReference>
<dbReference type="Pfam" id="PF11861">
    <property type="entry name" value="DUF3381"/>
    <property type="match status" value="1"/>
</dbReference>
<dbReference type="InterPro" id="IPR024576">
    <property type="entry name" value="rRNA_MeTfrase_Spb1_DUF3381"/>
</dbReference>
<evidence type="ECO:0000313" key="12">
    <source>
        <dbReference type="Proteomes" id="UP000030746"/>
    </source>
</evidence>
<dbReference type="AlphaFoldDB" id="V4CP41"/>
<evidence type="ECO:0000256" key="1">
    <source>
        <dbReference type="ARBA" id="ARBA00004604"/>
    </source>
</evidence>
<evidence type="ECO:0008006" key="13">
    <source>
        <dbReference type="Google" id="ProtNLM"/>
    </source>
</evidence>
<dbReference type="KEGG" id="lgi:LOTGIDRAFT_224061"/>
<keyword evidence="4" id="KW-0489">Methyltransferase</keyword>
<protein>
    <recommendedName>
        <fullName evidence="13">Ribosomal RNA methyltransferase FtsJ domain-containing protein</fullName>
    </recommendedName>
</protein>
<dbReference type="InterPro" id="IPR050082">
    <property type="entry name" value="RNA_methyltr_RlmE"/>
</dbReference>
<dbReference type="PANTHER" id="PTHR10920">
    <property type="entry name" value="RIBOSOMAL RNA METHYLTRANSFERASE"/>
    <property type="match status" value="1"/>
</dbReference>
<keyword evidence="7" id="KW-0539">Nucleus</keyword>
<dbReference type="GO" id="GO:0000463">
    <property type="term" value="P:maturation of LSU-rRNA from tricistronic rRNA transcript (SSU-rRNA, 5.8S rRNA, LSU-rRNA)"/>
    <property type="evidence" value="ECO:0007669"/>
    <property type="project" value="TreeGrafter"/>
</dbReference>
<feature type="compositionally biased region" description="Acidic residues" evidence="8">
    <location>
        <begin position="323"/>
        <end position="351"/>
    </location>
</feature>
<keyword evidence="2" id="KW-0690">Ribosome biogenesis</keyword>
<organism evidence="11 12">
    <name type="scientific">Lottia gigantea</name>
    <name type="common">Giant owl limpet</name>
    <dbReference type="NCBI Taxonomy" id="225164"/>
    <lineage>
        <taxon>Eukaryota</taxon>
        <taxon>Metazoa</taxon>
        <taxon>Spiralia</taxon>
        <taxon>Lophotrochozoa</taxon>
        <taxon>Mollusca</taxon>
        <taxon>Gastropoda</taxon>
        <taxon>Patellogastropoda</taxon>
        <taxon>Lottioidea</taxon>
        <taxon>Lottiidae</taxon>
        <taxon>Lottia</taxon>
    </lineage>
</organism>
<evidence type="ECO:0000256" key="8">
    <source>
        <dbReference type="SAM" id="MobiDB-lite"/>
    </source>
</evidence>
<keyword evidence="5" id="KW-0808">Transferase</keyword>
<dbReference type="EMBL" id="KB199861">
    <property type="protein sequence ID" value="ESP04185.1"/>
    <property type="molecule type" value="Genomic_DNA"/>
</dbReference>
<dbReference type="HAMAP" id="MF_01547">
    <property type="entry name" value="RNA_methyltr_E"/>
    <property type="match status" value="1"/>
</dbReference>
<proteinExistence type="inferred from homology"/>
<dbReference type="GO" id="GO:0016435">
    <property type="term" value="F:rRNA (guanine) methyltransferase activity"/>
    <property type="evidence" value="ECO:0007669"/>
    <property type="project" value="TreeGrafter"/>
</dbReference>
<evidence type="ECO:0000256" key="6">
    <source>
        <dbReference type="ARBA" id="ARBA00022691"/>
    </source>
</evidence>
<evidence type="ECO:0000259" key="9">
    <source>
        <dbReference type="Pfam" id="PF01728"/>
    </source>
</evidence>
<comment type="subcellular location">
    <subcellularLocation>
        <location evidence="1">Nucleus</location>
        <location evidence="1">Nucleolus</location>
    </subcellularLocation>
</comment>
<dbReference type="CTD" id="20247182"/>
<dbReference type="STRING" id="225164.V4CP41"/>
<dbReference type="GeneID" id="20247182"/>
<accession>V4CP41</accession>
<reference evidence="11 12" key="1">
    <citation type="journal article" date="2013" name="Nature">
        <title>Insights into bilaterian evolution from three spiralian genomes.</title>
        <authorList>
            <person name="Simakov O."/>
            <person name="Marletaz F."/>
            <person name="Cho S.J."/>
            <person name="Edsinger-Gonzales E."/>
            <person name="Havlak P."/>
            <person name="Hellsten U."/>
            <person name="Kuo D.H."/>
            <person name="Larsson T."/>
            <person name="Lv J."/>
            <person name="Arendt D."/>
            <person name="Savage R."/>
            <person name="Osoegawa K."/>
            <person name="de Jong P."/>
            <person name="Grimwood J."/>
            <person name="Chapman J.A."/>
            <person name="Shapiro H."/>
            <person name="Aerts A."/>
            <person name="Otillar R.P."/>
            <person name="Terry A.Y."/>
            <person name="Boore J.L."/>
            <person name="Grigoriev I.V."/>
            <person name="Lindberg D.R."/>
            <person name="Seaver E.C."/>
            <person name="Weisblat D.A."/>
            <person name="Putnam N.H."/>
            <person name="Rokhsar D.S."/>
        </authorList>
    </citation>
    <scope>NUCLEOTIDE SEQUENCE [LARGE SCALE GENOMIC DNA]</scope>
</reference>
<dbReference type="SUPFAM" id="SSF53335">
    <property type="entry name" value="S-adenosyl-L-methionine-dependent methyltransferases"/>
    <property type="match status" value="1"/>
</dbReference>
<sequence length="410" mass="46616">MGKKQKVGKARKDKFYQLAKETGYRSRASFKLLQLNRKFEFLQKSRVVIDLCAAPGGWLQVVSENTPISSIILGVDLVSIKPIKNCKTFQEDITTEKCRQTLRKELHNWKADCVLNDGAPNLGKSWIHDAFQQVSLTLHAVKLATEFLRKGGWFISKVFRSKDYNSLMWVLQQLFQHVHATKPQASRTESAEIFVVCQGFLAPSKIDPKFFDHKYVFKEIEEEKKSAFDLSHPEKKKRNREGYEEGDTLYHKLSVTEFFNAENHLETLANASEVILDDDKITNHPLTIGEIKECLKDIKVLGRKEINDDITSKKKKVQFESNVDSDDSGVEESDSSDGDDSDSDSDSDYGDMEANQLVSNTAVPGDTNNSTSPQKKKNKKSKKDDFEVVPVEGKVERFIFLNSLMQNLCD</sequence>
<dbReference type="GO" id="GO:0008650">
    <property type="term" value="F:rRNA (uridine-2'-O-)-methyltransferase activity"/>
    <property type="evidence" value="ECO:0007669"/>
    <property type="project" value="TreeGrafter"/>
</dbReference>
<dbReference type="PANTHER" id="PTHR10920:SF13">
    <property type="entry name" value="PRE-RRNA 2'-O-RIBOSE RNA METHYLTRANSFERASE FTSJ3"/>
    <property type="match status" value="1"/>
</dbReference>
<keyword evidence="3" id="KW-0698">rRNA processing</keyword>
<evidence type="ECO:0000256" key="4">
    <source>
        <dbReference type="ARBA" id="ARBA00022603"/>
    </source>
</evidence>
<evidence type="ECO:0000313" key="11">
    <source>
        <dbReference type="EMBL" id="ESP04185.1"/>
    </source>
</evidence>
<gene>
    <name evidence="11" type="ORF">LOTGIDRAFT_224061</name>
</gene>
<evidence type="ECO:0000259" key="10">
    <source>
        <dbReference type="Pfam" id="PF11861"/>
    </source>
</evidence>
<dbReference type="GO" id="GO:0005730">
    <property type="term" value="C:nucleolus"/>
    <property type="evidence" value="ECO:0007669"/>
    <property type="project" value="UniProtKB-SubCell"/>
</dbReference>
<evidence type="ECO:0000256" key="5">
    <source>
        <dbReference type="ARBA" id="ARBA00022679"/>
    </source>
</evidence>
<keyword evidence="6" id="KW-0949">S-adenosyl-L-methionine</keyword>
<feature type="domain" description="Ribosomal RNA methyltransferase FtsJ" evidence="9">
    <location>
        <begin position="24"/>
        <end position="200"/>
    </location>
</feature>
<dbReference type="Pfam" id="PF01728">
    <property type="entry name" value="FtsJ"/>
    <property type="match status" value="1"/>
</dbReference>
<dbReference type="Gene3D" id="3.40.50.150">
    <property type="entry name" value="Vaccinia Virus protein VP39"/>
    <property type="match status" value="1"/>
</dbReference>